<dbReference type="SUPFAM" id="SSF51905">
    <property type="entry name" value="FAD/NAD(P)-binding domain"/>
    <property type="match status" value="1"/>
</dbReference>
<dbReference type="NCBIfam" id="TIGR00275">
    <property type="entry name" value="aminoacetone oxidase family FAD-binding enzyme"/>
    <property type="match status" value="1"/>
</dbReference>
<dbReference type="InterPro" id="IPR055178">
    <property type="entry name" value="RsdA/BaiN/AoA(So)-like_dom"/>
</dbReference>
<dbReference type="InterPro" id="IPR057661">
    <property type="entry name" value="RsdA/BaiN/AoA(So)_Rossmann"/>
</dbReference>
<dbReference type="InterPro" id="IPR004792">
    <property type="entry name" value="BaiN-like"/>
</dbReference>
<dbReference type="Gene3D" id="2.40.30.10">
    <property type="entry name" value="Translation factors"/>
    <property type="match status" value="1"/>
</dbReference>
<feature type="domain" description="RsdA/BaiN/AoA(So)-like insert" evidence="5">
    <location>
        <begin position="204"/>
        <end position="348"/>
    </location>
</feature>
<evidence type="ECO:0000313" key="6">
    <source>
        <dbReference type="EMBL" id="MCQ1538372.1"/>
    </source>
</evidence>
<dbReference type="Pfam" id="PF03486">
    <property type="entry name" value="HI0933_like"/>
    <property type="match status" value="1"/>
</dbReference>
<protein>
    <submittedName>
        <fullName evidence="6">NAD(P)/FAD-dependent oxidoreductase</fullName>
    </submittedName>
</protein>
<keyword evidence="2" id="KW-0285">Flavoprotein</keyword>
<keyword evidence="3" id="KW-0274">FAD</keyword>
<keyword evidence="7" id="KW-1185">Reference proteome</keyword>
<proteinExistence type="predicted"/>
<evidence type="ECO:0000259" key="5">
    <source>
        <dbReference type="Pfam" id="PF22780"/>
    </source>
</evidence>
<dbReference type="EMBL" id="VOTZ01000008">
    <property type="protein sequence ID" value="MCQ1538372.1"/>
    <property type="molecule type" value="Genomic_DNA"/>
</dbReference>
<accession>A0ABD4TLE1</accession>
<dbReference type="Pfam" id="PF22780">
    <property type="entry name" value="HI0933_like_1st"/>
    <property type="match status" value="1"/>
</dbReference>
<evidence type="ECO:0000256" key="3">
    <source>
        <dbReference type="ARBA" id="ARBA00022827"/>
    </source>
</evidence>
<dbReference type="InterPro" id="IPR023166">
    <property type="entry name" value="BaiN-like_dom_sf"/>
</dbReference>
<dbReference type="SUPFAM" id="SSF160996">
    <property type="entry name" value="HI0933 insert domain-like"/>
    <property type="match status" value="1"/>
</dbReference>
<comment type="cofactor">
    <cofactor evidence="1">
        <name>FAD</name>
        <dbReference type="ChEBI" id="CHEBI:57692"/>
    </cofactor>
</comment>
<evidence type="ECO:0000256" key="2">
    <source>
        <dbReference type="ARBA" id="ARBA00022630"/>
    </source>
</evidence>
<evidence type="ECO:0000259" key="4">
    <source>
        <dbReference type="Pfam" id="PF03486"/>
    </source>
</evidence>
<sequence>MAHPVIGIIGGGPAGLFCAANIRPQGFRIILFEKKREAGRKLLITGSGRCNLTHGGDIRKFEQHYGEKGAFLKPALRGYTNREIIAFFEERGCPLYADENEKIFPVSEKADDILSVLISACRENNVMIRQHTPVRAVERTSTGFLIQTEWQNIRADILVIATGGASYPSTGSTGDGYRFAKSLGHTITAIGPALAPVYPDKYPFSDLAGISFDEITVSILREGRVARKVTGDLLLTHNGLSGPVILHASRYIRDGDSLRIAFLPEKEHNTIASSITLGSAAAGKRLVKTILSDLPLPARFIQRLTEEAGLSPDCTVAHLSREKRKELLRLLTGWTFLIKSVGGFDQAMATRGGVSLEEINNKTMESRLLPGLYCIGEVLDIDGDSGGYNLQAAFSTAYAAARSISGKIETVSDI</sequence>
<evidence type="ECO:0000313" key="7">
    <source>
        <dbReference type="Proteomes" id="UP001524383"/>
    </source>
</evidence>
<reference evidence="6 7" key="1">
    <citation type="submission" date="2019-08" db="EMBL/GenBank/DDBJ databases">
        <authorList>
            <person name="Chen S.-C."/>
            <person name="Lai M.-C."/>
            <person name="You Y.-T."/>
        </authorList>
    </citation>
    <scope>NUCLEOTIDE SEQUENCE [LARGE SCALE GENOMIC DNA]</scope>
    <source>
        <strain evidence="6 7">P2F9704a</strain>
    </source>
</reference>
<dbReference type="Gene3D" id="1.10.8.260">
    <property type="entry name" value="HI0933 insert domain-like"/>
    <property type="match status" value="1"/>
</dbReference>
<comment type="caution">
    <text evidence="6">The sequence shown here is derived from an EMBL/GenBank/DDBJ whole genome shotgun (WGS) entry which is preliminary data.</text>
</comment>
<feature type="domain" description="RsdA/BaiN/AoA(So)-like Rossmann fold-like" evidence="4">
    <location>
        <begin position="8"/>
        <end position="402"/>
    </location>
</feature>
<dbReference type="Proteomes" id="UP001524383">
    <property type="component" value="Unassembled WGS sequence"/>
</dbReference>
<dbReference type="InterPro" id="IPR036188">
    <property type="entry name" value="FAD/NAD-bd_sf"/>
</dbReference>
<evidence type="ECO:0000256" key="1">
    <source>
        <dbReference type="ARBA" id="ARBA00001974"/>
    </source>
</evidence>
<organism evidence="6 7">
    <name type="scientific">Methanocalculus taiwanensis</name>
    <dbReference type="NCBI Taxonomy" id="106207"/>
    <lineage>
        <taxon>Archaea</taxon>
        <taxon>Methanobacteriati</taxon>
        <taxon>Methanobacteriota</taxon>
        <taxon>Stenosarchaea group</taxon>
        <taxon>Methanomicrobia</taxon>
        <taxon>Methanomicrobiales</taxon>
        <taxon>Methanocalculaceae</taxon>
        <taxon>Methanocalculus</taxon>
    </lineage>
</organism>
<dbReference type="PANTHER" id="PTHR42887:SF2">
    <property type="entry name" value="OS12G0638800 PROTEIN"/>
    <property type="match status" value="1"/>
</dbReference>
<dbReference type="PANTHER" id="PTHR42887">
    <property type="entry name" value="OS12G0638800 PROTEIN"/>
    <property type="match status" value="1"/>
</dbReference>
<dbReference type="Gene3D" id="3.50.50.60">
    <property type="entry name" value="FAD/NAD(P)-binding domain"/>
    <property type="match status" value="1"/>
</dbReference>
<dbReference type="AlphaFoldDB" id="A0ABD4TLE1"/>
<gene>
    <name evidence="6" type="ORF">FTO68_05125</name>
</gene>
<name>A0ABD4TLE1_9EURY</name>